<organism evidence="1 2">
    <name type="scientific">Chitinophaga flava</name>
    <dbReference type="NCBI Taxonomy" id="2259036"/>
    <lineage>
        <taxon>Bacteria</taxon>
        <taxon>Pseudomonadati</taxon>
        <taxon>Bacteroidota</taxon>
        <taxon>Chitinophagia</taxon>
        <taxon>Chitinophagales</taxon>
        <taxon>Chitinophagaceae</taxon>
        <taxon>Chitinophaga</taxon>
    </lineage>
</organism>
<evidence type="ECO:0000313" key="2">
    <source>
        <dbReference type="Proteomes" id="UP000253410"/>
    </source>
</evidence>
<dbReference type="EMBL" id="QFFJ01000002">
    <property type="protein sequence ID" value="RBL89880.1"/>
    <property type="molecule type" value="Genomic_DNA"/>
</dbReference>
<dbReference type="AlphaFoldDB" id="A0A365XUQ2"/>
<proteinExistence type="predicted"/>
<evidence type="ECO:0000313" key="1">
    <source>
        <dbReference type="EMBL" id="RBL89880.1"/>
    </source>
</evidence>
<accession>A0A365XUQ2</accession>
<gene>
    <name evidence="1" type="ORF">DF182_25705</name>
</gene>
<dbReference type="PROSITE" id="PS51257">
    <property type="entry name" value="PROKAR_LIPOPROTEIN"/>
    <property type="match status" value="1"/>
</dbReference>
<sequence>MSPFNKKLKKSAHIQLVLITAILASCHKPTPHHQRRVFMRGDTTAPYNGVRNYYGDDNGYYSSNNGYHHHSHLWYYAFRPYGHYYNGSYTRAGYYSGGLSAHANTGRNGFKGSITRGGFGSHGFSVSS</sequence>
<protein>
    <submittedName>
        <fullName evidence="1">Uncharacterized protein</fullName>
    </submittedName>
</protein>
<reference evidence="1 2" key="1">
    <citation type="submission" date="2018-05" db="EMBL/GenBank/DDBJ databases">
        <title>Chitinophaga sp. K3CV102501T nov., isolated from isolated from a monsoon evergreen broad-leaved forest soil.</title>
        <authorList>
            <person name="Lv Y."/>
        </authorList>
    </citation>
    <scope>NUCLEOTIDE SEQUENCE [LARGE SCALE GENOMIC DNA]</scope>
    <source>
        <strain evidence="1 2">GDMCC 1.1325</strain>
    </source>
</reference>
<dbReference type="RefSeq" id="WP_113618629.1">
    <property type="nucleotide sequence ID" value="NZ_QFFJ01000002.1"/>
</dbReference>
<dbReference type="OrthoDB" id="1445370at2"/>
<comment type="caution">
    <text evidence="1">The sequence shown here is derived from an EMBL/GenBank/DDBJ whole genome shotgun (WGS) entry which is preliminary data.</text>
</comment>
<keyword evidence="2" id="KW-1185">Reference proteome</keyword>
<name>A0A365XUQ2_9BACT</name>
<dbReference type="Proteomes" id="UP000253410">
    <property type="component" value="Unassembled WGS sequence"/>
</dbReference>